<keyword evidence="7" id="KW-0333">Golgi apparatus</keyword>
<dbReference type="InterPro" id="IPR027417">
    <property type="entry name" value="P-loop_NTPase"/>
</dbReference>
<keyword evidence="8" id="KW-0472">Membrane</keyword>
<keyword evidence="5" id="KW-0735">Signal-anchor</keyword>
<evidence type="ECO:0000259" key="13">
    <source>
        <dbReference type="Pfam" id="PF00685"/>
    </source>
</evidence>
<dbReference type="Gene3D" id="3.40.50.300">
    <property type="entry name" value="P-loop containing nucleotide triphosphate hydrolases"/>
    <property type="match status" value="1"/>
</dbReference>
<organism evidence="14 15">
    <name type="scientific">Xenopus laevis</name>
    <name type="common">African clawed frog</name>
    <dbReference type="NCBI Taxonomy" id="8355"/>
    <lineage>
        <taxon>Eukaryota</taxon>
        <taxon>Metazoa</taxon>
        <taxon>Chordata</taxon>
        <taxon>Craniata</taxon>
        <taxon>Vertebrata</taxon>
        <taxon>Euteleostomi</taxon>
        <taxon>Amphibia</taxon>
        <taxon>Batrachia</taxon>
        <taxon>Anura</taxon>
        <taxon>Pipoidea</taxon>
        <taxon>Pipidae</taxon>
        <taxon>Xenopodinae</taxon>
        <taxon>Xenopus</taxon>
        <taxon>Xenopus</taxon>
    </lineage>
</organism>
<evidence type="ECO:0000256" key="7">
    <source>
        <dbReference type="ARBA" id="ARBA00023034"/>
    </source>
</evidence>
<evidence type="ECO:0000256" key="5">
    <source>
        <dbReference type="ARBA" id="ARBA00022968"/>
    </source>
</evidence>
<evidence type="ECO:0000256" key="3">
    <source>
        <dbReference type="ARBA" id="ARBA00022679"/>
    </source>
</evidence>
<dbReference type="PaxDb" id="8355-A0A1L8FF85"/>
<evidence type="ECO:0000256" key="9">
    <source>
        <dbReference type="ARBA" id="ARBA00023180"/>
    </source>
</evidence>
<dbReference type="Pfam" id="PF00685">
    <property type="entry name" value="Sulfotransfer_1"/>
    <property type="match status" value="1"/>
</dbReference>
<feature type="domain" description="Sulfotransferase" evidence="13">
    <location>
        <begin position="117"/>
        <end position="435"/>
    </location>
</feature>
<proteinExistence type="inferred from homology"/>
<dbReference type="GO" id="GO:0045130">
    <property type="term" value="F:keratan sulfotransferase activity"/>
    <property type="evidence" value="ECO:0007669"/>
    <property type="project" value="UniProtKB-EC"/>
</dbReference>
<dbReference type="InterPro" id="IPR000863">
    <property type="entry name" value="Sulfotransferase_dom"/>
</dbReference>
<protein>
    <submittedName>
        <fullName evidence="15">Carbohydrate sulfotransferase 3</fullName>
    </submittedName>
</protein>
<dbReference type="FunFam" id="3.40.50.300:FF:000938">
    <property type="entry name" value="Sulfotransferase"/>
    <property type="match status" value="1"/>
</dbReference>
<evidence type="ECO:0000256" key="2">
    <source>
        <dbReference type="ARBA" id="ARBA00005530"/>
    </source>
</evidence>
<dbReference type="KEGG" id="xla:108697511"/>
<evidence type="ECO:0000313" key="14">
    <source>
        <dbReference type="Proteomes" id="UP000186698"/>
    </source>
</evidence>
<reference evidence="15" key="1">
    <citation type="submission" date="2025-08" db="UniProtKB">
        <authorList>
            <consortium name="RefSeq"/>
        </authorList>
    </citation>
    <scope>IDENTIFICATION</scope>
    <source>
        <strain evidence="15">J_2021</strain>
        <tissue evidence="15">Erythrocytes</tissue>
    </source>
</reference>
<dbReference type="GeneID" id="108697511"/>
<dbReference type="PANTHER" id="PTHR10704:SF60">
    <property type="entry name" value="CARBOHYDRATE SULFOTRANSFERASE 3"/>
    <property type="match status" value="1"/>
</dbReference>
<dbReference type="Bgee" id="108697511">
    <property type="expression patterns" value="Expressed in internal ear and 5 other cell types or tissues"/>
</dbReference>
<comment type="catalytic activity">
    <reaction evidence="11">
        <text>3'-phosphoadenylyl sulfate + keratan = adenosine 3',5'-bisphosphate + keratan 6'-sulfate.</text>
        <dbReference type="EC" id="2.8.2.21"/>
    </reaction>
</comment>
<evidence type="ECO:0000256" key="12">
    <source>
        <dbReference type="ARBA" id="ARBA00049862"/>
    </source>
</evidence>
<dbReference type="InterPro" id="IPR016469">
    <property type="entry name" value="Carbohydrate_sulfotransferase"/>
</dbReference>
<dbReference type="GO" id="GO:0006044">
    <property type="term" value="P:N-acetylglucosamine metabolic process"/>
    <property type="evidence" value="ECO:0000318"/>
    <property type="project" value="GO_Central"/>
</dbReference>
<dbReference type="CTD" id="108697511"/>
<dbReference type="PIRSF" id="PIRSF005883">
    <property type="entry name" value="Carbohydrate_sulfotransferase"/>
    <property type="match status" value="1"/>
</dbReference>
<evidence type="ECO:0000256" key="4">
    <source>
        <dbReference type="ARBA" id="ARBA00022692"/>
    </source>
</evidence>
<evidence type="ECO:0000256" key="11">
    <source>
        <dbReference type="ARBA" id="ARBA00036278"/>
    </source>
</evidence>
<gene>
    <name evidence="15" type="primary">chst3.S</name>
</gene>
<sequence>MDKIPNLPMDFRDILRTVRMKAKYALFVGFVVVLVIIEKENKIISKVSDKLNLKQIPQNIFEANSTENGVYLENGSLMSLNELDSAFSQFRNKLVNVTLQYGGKQPFFEDLPKGPRRHVLLMATTRTGSSFVGEFFNQQDNIFYLFEPLWHIERTVSFESVGANAVGSAIVYRDVLQQLFLCDLHILESFISPPPENHLTRFMFRRGSSRSLCEDPVCTPFVKKAFERYHCKSRRCGPLNMTLAMEACLNKDHVAVKAVRIRQLEYLRTLVEDPRLDMRIIQLVRDPRAVLASRMVAFSGKYESWKKWALEGAAPIPEEEVQKLKGNCESIRMSAELGLKQPEWLRGRYMLMRYEDIARSPLQKAKEMYRFAGISVTPQVEQWIIKNTQASQDNNGIYSTQKNSSEQFEKWRFSIPFKLAQVVQDVCKPAMKLFGYKLANDLETLTNRSISLLEERVNFWVT</sequence>
<evidence type="ECO:0000256" key="1">
    <source>
        <dbReference type="ARBA" id="ARBA00004323"/>
    </source>
</evidence>
<dbReference type="STRING" id="8355.A0A1L8FF85"/>
<comment type="similarity">
    <text evidence="2">Belongs to the sulfotransferase 1 family. Gal/GlcNAc/GalNAc subfamily.</text>
</comment>
<dbReference type="GO" id="GO:0008459">
    <property type="term" value="F:chondroitin 6-sulfotransferase activity"/>
    <property type="evidence" value="ECO:0000318"/>
    <property type="project" value="GO_Central"/>
</dbReference>
<evidence type="ECO:0000256" key="6">
    <source>
        <dbReference type="ARBA" id="ARBA00022989"/>
    </source>
</evidence>
<dbReference type="AlphaFoldDB" id="A0A1L8FF85"/>
<dbReference type="Proteomes" id="UP000186698">
    <property type="component" value="Chromosome 7S"/>
</dbReference>
<keyword evidence="3" id="KW-0808">Transferase</keyword>
<dbReference type="SUPFAM" id="SSF52540">
    <property type="entry name" value="P-loop containing nucleoside triphosphate hydrolases"/>
    <property type="match status" value="1"/>
</dbReference>
<accession>A0A1L8FF85</accession>
<dbReference type="GO" id="GO:0000139">
    <property type="term" value="C:Golgi membrane"/>
    <property type="evidence" value="ECO:0007669"/>
    <property type="project" value="UniProtKB-SubCell"/>
</dbReference>
<dbReference type="InterPro" id="IPR051135">
    <property type="entry name" value="Gal/GlcNAc/GalNAc_ST"/>
</dbReference>
<comment type="subcellular location">
    <subcellularLocation>
        <location evidence="1">Golgi apparatus membrane</location>
        <topology evidence="1">Single-pass type II membrane protein</topology>
    </subcellularLocation>
</comment>
<dbReference type="OrthoDB" id="6138663at2759"/>
<dbReference type="PANTHER" id="PTHR10704">
    <property type="entry name" value="CARBOHYDRATE SULFOTRANSFERASE"/>
    <property type="match status" value="1"/>
</dbReference>
<keyword evidence="10" id="KW-0119">Carbohydrate metabolism</keyword>
<keyword evidence="6" id="KW-1133">Transmembrane helix</keyword>
<dbReference type="GO" id="GO:0005975">
    <property type="term" value="P:carbohydrate metabolic process"/>
    <property type="evidence" value="ECO:0007669"/>
    <property type="project" value="InterPro"/>
</dbReference>
<comment type="catalytic activity">
    <reaction evidence="12">
        <text>chondroitin beta-D-glucuronate + n 3'-phosphoadenylyl sulfate = chondroitin 6'-sulfate + n adenosine 3',5'-bisphosphate + n H(+)</text>
        <dbReference type="Rhea" id="RHEA:11108"/>
        <dbReference type="Rhea" id="RHEA-COMP:9827"/>
        <dbReference type="Rhea" id="RHEA-COMP:9828"/>
        <dbReference type="ChEBI" id="CHEBI:15378"/>
        <dbReference type="ChEBI" id="CHEBI:57652"/>
        <dbReference type="ChEBI" id="CHEBI:58339"/>
        <dbReference type="ChEBI" id="CHEBI:58343"/>
        <dbReference type="ChEBI" id="CHEBI:62065"/>
        <dbReference type="EC" id="2.8.2.17"/>
    </reaction>
    <physiologicalReaction direction="left-to-right" evidence="12">
        <dbReference type="Rhea" id="RHEA:11109"/>
    </physiologicalReaction>
</comment>
<dbReference type="GO" id="GO:0006790">
    <property type="term" value="P:sulfur compound metabolic process"/>
    <property type="evidence" value="ECO:0007669"/>
    <property type="project" value="TreeGrafter"/>
</dbReference>
<dbReference type="OMA" id="RYHCKIR"/>
<evidence type="ECO:0000256" key="10">
    <source>
        <dbReference type="ARBA" id="ARBA00023277"/>
    </source>
</evidence>
<name>A0A1L8FF85_XENLA</name>
<dbReference type="GO" id="GO:0050650">
    <property type="term" value="P:chondroitin sulfate proteoglycan biosynthetic process"/>
    <property type="evidence" value="ECO:0000318"/>
    <property type="project" value="GO_Central"/>
</dbReference>
<evidence type="ECO:0000313" key="15">
    <source>
        <dbReference type="RefSeq" id="XP_018083103.1"/>
    </source>
</evidence>
<dbReference type="GO" id="GO:0001517">
    <property type="term" value="F:N-acetylglucosamine 6-O-sulfotransferase activity"/>
    <property type="evidence" value="ECO:0000318"/>
    <property type="project" value="GO_Central"/>
</dbReference>
<evidence type="ECO:0000256" key="8">
    <source>
        <dbReference type="ARBA" id="ARBA00023136"/>
    </source>
</evidence>
<keyword evidence="14" id="KW-1185">Reference proteome</keyword>
<dbReference type="RefSeq" id="XP_018083103.1">
    <property type="nucleotide sequence ID" value="XM_018227614.2"/>
</dbReference>
<keyword evidence="9" id="KW-0325">Glycoprotein</keyword>
<keyword evidence="4" id="KW-0812">Transmembrane</keyword>